<keyword evidence="4" id="KW-1185">Reference proteome</keyword>
<feature type="transmembrane region" description="Helical" evidence="2">
    <location>
        <begin position="87"/>
        <end position="109"/>
    </location>
</feature>
<accession>A0ABN0VAV3</accession>
<evidence type="ECO:0000313" key="4">
    <source>
        <dbReference type="Proteomes" id="UP001500967"/>
    </source>
</evidence>
<evidence type="ECO:0000256" key="1">
    <source>
        <dbReference type="SAM" id="MobiDB-lite"/>
    </source>
</evidence>
<comment type="caution">
    <text evidence="3">The sequence shown here is derived from an EMBL/GenBank/DDBJ whole genome shotgun (WGS) entry which is preliminary data.</text>
</comment>
<dbReference type="RefSeq" id="WP_344654571.1">
    <property type="nucleotide sequence ID" value="NZ_BAAAGX010000046.1"/>
</dbReference>
<reference evidence="3 4" key="1">
    <citation type="journal article" date="2019" name="Int. J. Syst. Evol. Microbiol.">
        <title>The Global Catalogue of Microorganisms (GCM) 10K type strain sequencing project: providing services to taxonomists for standard genome sequencing and annotation.</title>
        <authorList>
            <consortium name="The Broad Institute Genomics Platform"/>
            <consortium name="The Broad Institute Genome Sequencing Center for Infectious Disease"/>
            <person name="Wu L."/>
            <person name="Ma J."/>
        </authorList>
    </citation>
    <scope>NUCLEOTIDE SEQUENCE [LARGE SCALE GENOMIC DNA]</scope>
    <source>
        <strain evidence="3 4">JCM 10425</strain>
    </source>
</reference>
<feature type="compositionally biased region" description="Low complexity" evidence="1">
    <location>
        <begin position="35"/>
        <end position="46"/>
    </location>
</feature>
<feature type="region of interest" description="Disordered" evidence="1">
    <location>
        <begin position="1"/>
        <end position="56"/>
    </location>
</feature>
<name>A0ABN0VAV3_9ACTN</name>
<dbReference type="Proteomes" id="UP001500967">
    <property type="component" value="Unassembled WGS sequence"/>
</dbReference>
<keyword evidence="2" id="KW-1133">Transmembrane helix</keyword>
<evidence type="ECO:0000256" key="2">
    <source>
        <dbReference type="SAM" id="Phobius"/>
    </source>
</evidence>
<organism evidence="3 4">
    <name type="scientific">Cryptosporangium japonicum</name>
    <dbReference type="NCBI Taxonomy" id="80872"/>
    <lineage>
        <taxon>Bacteria</taxon>
        <taxon>Bacillati</taxon>
        <taxon>Actinomycetota</taxon>
        <taxon>Actinomycetes</taxon>
        <taxon>Cryptosporangiales</taxon>
        <taxon>Cryptosporangiaceae</taxon>
        <taxon>Cryptosporangium</taxon>
    </lineage>
</organism>
<keyword evidence="2" id="KW-0472">Membrane</keyword>
<gene>
    <name evidence="3" type="ORF">GCM10009539_84310</name>
</gene>
<keyword evidence="2" id="KW-0812">Transmembrane</keyword>
<protein>
    <submittedName>
        <fullName evidence="3">Uncharacterized protein</fullName>
    </submittedName>
</protein>
<dbReference type="EMBL" id="BAAAGX010000046">
    <property type="protein sequence ID" value="GAA0283399.1"/>
    <property type="molecule type" value="Genomic_DNA"/>
</dbReference>
<proteinExistence type="predicted"/>
<evidence type="ECO:0000313" key="3">
    <source>
        <dbReference type="EMBL" id="GAA0283399.1"/>
    </source>
</evidence>
<sequence>MNGLNGWASPDGSAGDVFWRRPAGSANSAPPPGRAPAAPAQYAGPPRMHRPAEAVGWGPVIVPGPVARSLPEQDHEALDREDAQARAVTVGVGVLTLVVLFLLLLMMVIRAGTAAGAGI</sequence>